<dbReference type="EMBL" id="AB855771">
    <property type="protein sequence ID" value="BAP25518.1"/>
    <property type="molecule type" value="Genomic_DNA"/>
</dbReference>
<dbReference type="AlphaFoldDB" id="A0A077K202"/>
<evidence type="ECO:0000313" key="1">
    <source>
        <dbReference type="EMBL" id="BAP25518.1"/>
    </source>
</evidence>
<protein>
    <submittedName>
        <fullName evidence="1">Uncharacterized protein</fullName>
    </submittedName>
</protein>
<geneLocation type="plasmid" evidence="1">
    <name>pCB111</name>
</geneLocation>
<accession>A0A077K202</accession>
<keyword evidence="1" id="KW-0614">Plasmid</keyword>
<proteinExistence type="predicted"/>
<reference evidence="1" key="1">
    <citation type="submission" date="2013-09" db="EMBL/GenBank/DDBJ databases">
        <title>Analysis of type B2 neurotoxin-encoding plasmid in Clostridium botulinum.</title>
        <authorList>
            <person name="Hosomi K."/>
            <person name="Sakaguchi Y."/>
            <person name="Gotoh K."/>
            <person name="Nakamura K."/>
            <person name="Kohda T."/>
            <person name="Mukamoto M."/>
            <person name="Iida T."/>
            <person name="Kozaki S."/>
        </authorList>
    </citation>
    <scope>NUCLEOTIDE SEQUENCE</scope>
    <source>
        <strain evidence="1">111</strain>
        <plasmid evidence="1">pCB111</plasmid>
    </source>
</reference>
<dbReference type="RefSeq" id="WP_032072275.1">
    <property type="nucleotide sequence ID" value="NC_025146.1"/>
</dbReference>
<organism evidence="1">
    <name type="scientific">Clostridium botulinum</name>
    <dbReference type="NCBI Taxonomy" id="1491"/>
    <lineage>
        <taxon>Bacteria</taxon>
        <taxon>Bacillati</taxon>
        <taxon>Bacillota</taxon>
        <taxon>Clostridia</taxon>
        <taxon>Eubacteriales</taxon>
        <taxon>Clostridiaceae</taxon>
        <taxon>Clostridium</taxon>
    </lineage>
</organism>
<name>A0A077K202_CLOBO</name>
<sequence>MSKTIKFSKEEQAKALINYIDGDWADETMYLVLHKQTKKLEVWEDRSFGENYIEITDVFDPKYNVYFADGDVEAVIENVGLSDFQIELEEEEKMKKTIKFEIVTGVNEGYFHDNENKDGVQVVGEVWQKIALEVFKDRGIYISSVINSSKTVYNTEWGCPEGGEDTVTITSTANPEFVQSLEQWKEAVIEIAKKLKKELKQSTMTVEFKEISDFIYLK</sequence>